<dbReference type="EMBL" id="VSRR010089412">
    <property type="protein sequence ID" value="MPC91907.1"/>
    <property type="molecule type" value="Genomic_DNA"/>
</dbReference>
<evidence type="ECO:0008006" key="3">
    <source>
        <dbReference type="Google" id="ProtNLM"/>
    </source>
</evidence>
<gene>
    <name evidence="1" type="ORF">E2C01_086970</name>
</gene>
<dbReference type="Proteomes" id="UP000324222">
    <property type="component" value="Unassembled WGS sequence"/>
</dbReference>
<comment type="caution">
    <text evidence="1">The sequence shown here is derived from an EMBL/GenBank/DDBJ whole genome shotgun (WGS) entry which is preliminary data.</text>
</comment>
<keyword evidence="2" id="KW-1185">Reference proteome</keyword>
<dbReference type="AlphaFoldDB" id="A0A5B7JEW2"/>
<dbReference type="Gene3D" id="2.60.120.260">
    <property type="entry name" value="Galactose-binding domain-like"/>
    <property type="match status" value="1"/>
</dbReference>
<accession>A0A5B7JEW2</accession>
<dbReference type="SUPFAM" id="SSF49785">
    <property type="entry name" value="Galactose-binding domain-like"/>
    <property type="match status" value="1"/>
</dbReference>
<reference evidence="1 2" key="1">
    <citation type="submission" date="2019-05" db="EMBL/GenBank/DDBJ databases">
        <title>Another draft genome of Portunus trituberculatus and its Hox gene families provides insights of decapod evolution.</title>
        <authorList>
            <person name="Jeong J.-H."/>
            <person name="Song I."/>
            <person name="Kim S."/>
            <person name="Choi T."/>
            <person name="Kim D."/>
            <person name="Ryu S."/>
            <person name="Kim W."/>
        </authorList>
    </citation>
    <scope>NUCLEOTIDE SEQUENCE [LARGE SCALE GENOMIC DNA]</scope>
    <source>
        <tissue evidence="1">Muscle</tissue>
    </source>
</reference>
<name>A0A5B7JEW2_PORTR</name>
<dbReference type="OrthoDB" id="6372515at2759"/>
<proteinExistence type="predicted"/>
<evidence type="ECO:0000313" key="1">
    <source>
        <dbReference type="EMBL" id="MPC91907.1"/>
    </source>
</evidence>
<sequence length="238" mass="26589">MALCTCNIMLPLVEGGDLMVWRRVMVESSWLKESVTQISKNLSLISCGVACMKNDWCHLWCYDVPRECLLTSLFVSTSYQPSQPDGGLDCFTDRKPEYTTQAAITSSVHYHTSIKQRSNLVDGIYSSDIYDASVVNSESGAFAWFLLDFGNVIPVSEVILIAQPNTNSYTYFRDIEVRVGNTQASGNFASYSMLGSFTGHAEPEQIVILRPATPLFGRYVSIQRTTDDLLQIAHLEVR</sequence>
<dbReference type="InterPro" id="IPR008979">
    <property type="entry name" value="Galactose-bd-like_sf"/>
</dbReference>
<protein>
    <recommendedName>
        <fullName evidence="3">F5/8 type C domain-containing protein</fullName>
    </recommendedName>
</protein>
<organism evidence="1 2">
    <name type="scientific">Portunus trituberculatus</name>
    <name type="common">Swimming crab</name>
    <name type="synonym">Neptunus trituberculatus</name>
    <dbReference type="NCBI Taxonomy" id="210409"/>
    <lineage>
        <taxon>Eukaryota</taxon>
        <taxon>Metazoa</taxon>
        <taxon>Ecdysozoa</taxon>
        <taxon>Arthropoda</taxon>
        <taxon>Crustacea</taxon>
        <taxon>Multicrustacea</taxon>
        <taxon>Malacostraca</taxon>
        <taxon>Eumalacostraca</taxon>
        <taxon>Eucarida</taxon>
        <taxon>Decapoda</taxon>
        <taxon>Pleocyemata</taxon>
        <taxon>Brachyura</taxon>
        <taxon>Eubrachyura</taxon>
        <taxon>Portunoidea</taxon>
        <taxon>Portunidae</taxon>
        <taxon>Portuninae</taxon>
        <taxon>Portunus</taxon>
    </lineage>
</organism>
<evidence type="ECO:0000313" key="2">
    <source>
        <dbReference type="Proteomes" id="UP000324222"/>
    </source>
</evidence>